<dbReference type="AlphaFoldDB" id="A0A9D2L1F7"/>
<evidence type="ECO:0000259" key="8">
    <source>
        <dbReference type="Pfam" id="PF02836"/>
    </source>
</evidence>
<evidence type="ECO:0000313" key="11">
    <source>
        <dbReference type="Proteomes" id="UP000886858"/>
    </source>
</evidence>
<dbReference type="InterPro" id="IPR008979">
    <property type="entry name" value="Galactose-bd-like_sf"/>
</dbReference>
<feature type="domain" description="Glycoside hydrolase family 2 catalytic" evidence="8">
    <location>
        <begin position="287"/>
        <end position="606"/>
    </location>
</feature>
<dbReference type="Gene3D" id="3.20.20.80">
    <property type="entry name" value="Glycosidases"/>
    <property type="match status" value="1"/>
</dbReference>
<evidence type="ECO:0000256" key="4">
    <source>
        <dbReference type="ARBA" id="ARBA00022801"/>
    </source>
</evidence>
<dbReference type="Proteomes" id="UP000886858">
    <property type="component" value="Unassembled WGS sequence"/>
</dbReference>
<evidence type="ECO:0000256" key="1">
    <source>
        <dbReference type="ARBA" id="ARBA00007401"/>
    </source>
</evidence>
<dbReference type="InterPro" id="IPR006104">
    <property type="entry name" value="Glyco_hydro_2_N"/>
</dbReference>
<dbReference type="InterPro" id="IPR036156">
    <property type="entry name" value="Beta-gal/glucu_dom_sf"/>
</dbReference>
<organism evidence="10 11">
    <name type="scientific">Candidatus Eisenbergiella merdipullorum</name>
    <dbReference type="NCBI Taxonomy" id="2838553"/>
    <lineage>
        <taxon>Bacteria</taxon>
        <taxon>Bacillati</taxon>
        <taxon>Bacillota</taxon>
        <taxon>Clostridia</taxon>
        <taxon>Lachnospirales</taxon>
        <taxon>Lachnospiraceae</taxon>
        <taxon>Eisenbergiella</taxon>
    </lineage>
</organism>
<reference evidence="10" key="1">
    <citation type="journal article" date="2021" name="PeerJ">
        <title>Extensive microbial diversity within the chicken gut microbiome revealed by metagenomics and culture.</title>
        <authorList>
            <person name="Gilroy R."/>
            <person name="Ravi A."/>
            <person name="Getino M."/>
            <person name="Pursley I."/>
            <person name="Horton D.L."/>
            <person name="Alikhan N.F."/>
            <person name="Baker D."/>
            <person name="Gharbi K."/>
            <person name="Hall N."/>
            <person name="Watson M."/>
            <person name="Adriaenssens E.M."/>
            <person name="Foster-Nyarko E."/>
            <person name="Jarju S."/>
            <person name="Secka A."/>
            <person name="Antonio M."/>
            <person name="Oren A."/>
            <person name="Chaudhuri R.R."/>
            <person name="La Ragione R."/>
            <person name="Hildebrand F."/>
            <person name="Pallen M.J."/>
        </authorList>
    </citation>
    <scope>NUCLEOTIDE SEQUENCE</scope>
    <source>
        <strain evidence="10">CHK179-7159</strain>
    </source>
</reference>
<evidence type="ECO:0000259" key="9">
    <source>
        <dbReference type="Pfam" id="PF02837"/>
    </source>
</evidence>
<reference evidence="10" key="2">
    <citation type="submission" date="2021-04" db="EMBL/GenBank/DDBJ databases">
        <authorList>
            <person name="Gilroy R."/>
        </authorList>
    </citation>
    <scope>NUCLEOTIDE SEQUENCE</scope>
    <source>
        <strain evidence="10">CHK179-7159</strain>
    </source>
</reference>
<dbReference type="SUPFAM" id="SSF49785">
    <property type="entry name" value="Galactose-binding domain-like"/>
    <property type="match status" value="1"/>
</dbReference>
<dbReference type="GO" id="GO:0030246">
    <property type="term" value="F:carbohydrate binding"/>
    <property type="evidence" value="ECO:0007669"/>
    <property type="project" value="TreeGrafter"/>
</dbReference>
<comment type="similarity">
    <text evidence="1 6">Belongs to the glycosyl hydrolase 2 family.</text>
</comment>
<dbReference type="PANTHER" id="PTHR10066:SF67">
    <property type="entry name" value="BETA-GLUCURONIDASE"/>
    <property type="match status" value="1"/>
</dbReference>
<feature type="domain" description="Glycoside hydrolase family 2 immunoglobulin-like beta-sandwich" evidence="7">
    <location>
        <begin position="187"/>
        <end position="285"/>
    </location>
</feature>
<dbReference type="FunFam" id="3.20.20.80:FF:000080">
    <property type="entry name" value="Beta-glucuronidase UidA"/>
    <property type="match status" value="1"/>
</dbReference>
<comment type="caution">
    <text evidence="10">The sequence shown here is derived from an EMBL/GenBank/DDBJ whole genome shotgun (WGS) entry which is preliminary data.</text>
</comment>
<dbReference type="InterPro" id="IPR017853">
    <property type="entry name" value="GH"/>
</dbReference>
<dbReference type="PROSITE" id="PS00719">
    <property type="entry name" value="GLYCOSYL_HYDROL_F2_1"/>
    <property type="match status" value="1"/>
</dbReference>
<name>A0A9D2L1F7_9FIRM</name>
<dbReference type="Pfam" id="PF02837">
    <property type="entry name" value="Glyco_hydro_2_N"/>
    <property type="match status" value="1"/>
</dbReference>
<evidence type="ECO:0000313" key="10">
    <source>
        <dbReference type="EMBL" id="HJA93301.1"/>
    </source>
</evidence>
<keyword evidence="4 6" id="KW-0378">Hydrolase</keyword>
<dbReference type="InterPro" id="IPR013783">
    <property type="entry name" value="Ig-like_fold"/>
</dbReference>
<dbReference type="GO" id="GO:0004566">
    <property type="term" value="F:beta-glucuronidase activity"/>
    <property type="evidence" value="ECO:0007669"/>
    <property type="project" value="UniProtKB-EC"/>
</dbReference>
<protein>
    <recommendedName>
        <fullName evidence="3">Beta-glucuronidase</fullName>
        <ecNumber evidence="2">3.2.1.31</ecNumber>
    </recommendedName>
</protein>
<accession>A0A9D2L1F7</accession>
<evidence type="ECO:0000256" key="5">
    <source>
        <dbReference type="ARBA" id="ARBA00023295"/>
    </source>
</evidence>
<keyword evidence="5 6" id="KW-0326">Glycosidase</keyword>
<dbReference type="SUPFAM" id="SSF49303">
    <property type="entry name" value="beta-Galactosidase/glucuronidase domain"/>
    <property type="match status" value="1"/>
</dbReference>
<evidence type="ECO:0000259" key="7">
    <source>
        <dbReference type="Pfam" id="PF00703"/>
    </source>
</evidence>
<dbReference type="Pfam" id="PF02836">
    <property type="entry name" value="Glyco_hydro_2_C"/>
    <property type="match status" value="1"/>
</dbReference>
<dbReference type="InterPro" id="IPR006103">
    <property type="entry name" value="Glyco_hydro_2_cat"/>
</dbReference>
<dbReference type="EC" id="3.2.1.31" evidence="2"/>
<dbReference type="GO" id="GO:0019391">
    <property type="term" value="P:glucuronoside catabolic process"/>
    <property type="evidence" value="ECO:0007669"/>
    <property type="project" value="TreeGrafter"/>
</dbReference>
<dbReference type="Gene3D" id="2.60.40.10">
    <property type="entry name" value="Immunoglobulins"/>
    <property type="match status" value="1"/>
</dbReference>
<feature type="domain" description="Glycosyl hydrolases family 2 sugar binding" evidence="9">
    <location>
        <begin position="19"/>
        <end position="184"/>
    </location>
</feature>
<dbReference type="Gene3D" id="2.60.120.260">
    <property type="entry name" value="Galactose-binding domain-like"/>
    <property type="match status" value="1"/>
</dbReference>
<evidence type="ECO:0000256" key="2">
    <source>
        <dbReference type="ARBA" id="ARBA00012761"/>
    </source>
</evidence>
<dbReference type="EMBL" id="DWYY01000101">
    <property type="protein sequence ID" value="HJA93301.1"/>
    <property type="molecule type" value="Genomic_DNA"/>
</dbReference>
<dbReference type="PRINTS" id="PR00132">
    <property type="entry name" value="GLHYDRLASE2"/>
</dbReference>
<sequence length="614" mass="70537">MRTCQMLYPRNSATRRAVSMDGMWKFSLDGKQEGEEKGWKDGLPGSEMIPVPASFQDFYTDKDIREYTGDVWYETEVYVPGEWKGKEVAIRFGSATHCAKVYVNGMQAAAHEGGFLPFLAVVTDIVQYNAFNRVVVQVNNELSETRIPCGATKVLKNGKKMSKPYFDFFNYSGLQRPVKLIAYPKEHVEDYSVSFEFDGADALIHYSVETAGIQEGVPQEAHEVFVDLYDAEKKQVSSASGREGMIRVPEAHKWDVGDGYLYEIRIQIRNGQELIDEYSDRIGIRTVEVRGRDILLNGRKVYLKGFGKHEDSDIVGRGFNIGVMKRDFECMKWIGANCFRTSHYPYSEEIYQMADREGILIIDEVAAVGLFRSLMNFAEASTGKRTSFFQAPTIPELLAHHLQCVEDMICRDKNHPCVIAWSLFNEPETTDDACVPYFEKIFSRAREVDPQKRPRTFAMIGNSGPDTCKCYQFSDFLSLNRYYGWYSMGGYEISDAEEAFREEMDGWAAKQMNKPVIFTEYGTDTSSAEHKLPSVMWSQEYQVEYLEMCHRVFDSYDFVAGELVWNFADFQTTEGIMRMNGNKKGIFTRQRQPKAAAYYFKKRWESLPRDYKKG</sequence>
<proteinExistence type="inferred from homology"/>
<dbReference type="InterPro" id="IPR006101">
    <property type="entry name" value="Glyco_hydro_2"/>
</dbReference>
<dbReference type="NCBIfam" id="NF007538">
    <property type="entry name" value="PRK10150.1"/>
    <property type="match status" value="1"/>
</dbReference>
<dbReference type="PANTHER" id="PTHR10066">
    <property type="entry name" value="BETA-GLUCURONIDASE"/>
    <property type="match status" value="1"/>
</dbReference>
<dbReference type="GO" id="GO:0005975">
    <property type="term" value="P:carbohydrate metabolic process"/>
    <property type="evidence" value="ECO:0007669"/>
    <property type="project" value="InterPro"/>
</dbReference>
<dbReference type="Pfam" id="PF00703">
    <property type="entry name" value="Glyco_hydro_2"/>
    <property type="match status" value="1"/>
</dbReference>
<evidence type="ECO:0000256" key="3">
    <source>
        <dbReference type="ARBA" id="ARBA00016205"/>
    </source>
</evidence>
<gene>
    <name evidence="10" type="primary">uidA</name>
    <name evidence="10" type="ORF">H9717_09360</name>
</gene>
<dbReference type="SUPFAM" id="SSF51445">
    <property type="entry name" value="(Trans)glycosidases"/>
    <property type="match status" value="1"/>
</dbReference>
<evidence type="ECO:0000256" key="6">
    <source>
        <dbReference type="RuleBase" id="RU361154"/>
    </source>
</evidence>
<dbReference type="InterPro" id="IPR023230">
    <property type="entry name" value="Glyco_hydro_2_CS"/>
</dbReference>
<dbReference type="InterPro" id="IPR006102">
    <property type="entry name" value="Ig-like_GH2"/>
</dbReference>